<dbReference type="PANTHER" id="PTHR33221">
    <property type="entry name" value="WINGED HELIX-TURN-HELIX TRANSCRIPTIONAL REGULATOR, RRF2 FAMILY"/>
    <property type="match status" value="1"/>
</dbReference>
<gene>
    <name evidence="1" type="ORF">WMQ36_23995</name>
</gene>
<dbReference type="EMBL" id="JBBMFM010000144">
    <property type="protein sequence ID" value="MEQ2428029.1"/>
    <property type="molecule type" value="Genomic_DNA"/>
</dbReference>
<comment type="caution">
    <text evidence="1">The sequence shown here is derived from an EMBL/GenBank/DDBJ whole genome shotgun (WGS) entry which is preliminary data.</text>
</comment>
<dbReference type="InterPro" id="IPR036390">
    <property type="entry name" value="WH_DNA-bd_sf"/>
</dbReference>
<dbReference type="PROSITE" id="PS51197">
    <property type="entry name" value="HTH_RRF2_2"/>
    <property type="match status" value="1"/>
</dbReference>
<protein>
    <submittedName>
        <fullName evidence="1">Rrf2 family transcriptional regulator</fullName>
    </submittedName>
</protein>
<accession>A0ABV1DCD1</accession>
<sequence length="145" mass="16430">MSTQFTVTVQMLMMILVFKDKKMTSEMISESTGGNPIMVRQLFGKLKKAGILHVSTGRGATVLARNPEDISLWDIYMAVEGYDTNELFKFHPRISEGCQIGRFFKEILGVHLDEAVQAMAEKMDAVSLAQLEEEWRNQRVMPADK</sequence>
<dbReference type="Gene3D" id="1.10.10.10">
    <property type="entry name" value="Winged helix-like DNA-binding domain superfamily/Winged helix DNA-binding domain"/>
    <property type="match status" value="1"/>
</dbReference>
<dbReference type="SUPFAM" id="SSF46785">
    <property type="entry name" value="Winged helix' DNA-binding domain"/>
    <property type="match status" value="1"/>
</dbReference>
<dbReference type="RefSeq" id="WP_349118642.1">
    <property type="nucleotide sequence ID" value="NZ_JBBMFM010000144.1"/>
</dbReference>
<evidence type="ECO:0000313" key="1">
    <source>
        <dbReference type="EMBL" id="MEQ2428029.1"/>
    </source>
</evidence>
<proteinExistence type="predicted"/>
<dbReference type="InterPro" id="IPR036388">
    <property type="entry name" value="WH-like_DNA-bd_sf"/>
</dbReference>
<dbReference type="Pfam" id="PF02082">
    <property type="entry name" value="Rrf2"/>
    <property type="match status" value="1"/>
</dbReference>
<dbReference type="Proteomes" id="UP001454086">
    <property type="component" value="Unassembled WGS sequence"/>
</dbReference>
<reference evidence="1 2" key="1">
    <citation type="submission" date="2024-03" db="EMBL/GenBank/DDBJ databases">
        <title>Human intestinal bacterial collection.</title>
        <authorList>
            <person name="Pauvert C."/>
            <person name="Hitch T.C.A."/>
            <person name="Clavel T."/>
        </authorList>
    </citation>
    <scope>NUCLEOTIDE SEQUENCE [LARGE SCALE GENOMIC DNA]</scope>
    <source>
        <strain evidence="1 2">CLA-SR-H021</strain>
    </source>
</reference>
<organism evidence="1 2">
    <name type="scientific">Enterocloster hominis</name>
    <name type="common">ex Hitch et al. 2024</name>
    <dbReference type="NCBI Taxonomy" id="1917870"/>
    <lineage>
        <taxon>Bacteria</taxon>
        <taxon>Bacillati</taxon>
        <taxon>Bacillota</taxon>
        <taxon>Clostridia</taxon>
        <taxon>Lachnospirales</taxon>
        <taxon>Lachnospiraceae</taxon>
        <taxon>Enterocloster</taxon>
    </lineage>
</organism>
<name>A0ABV1DCD1_9FIRM</name>
<evidence type="ECO:0000313" key="2">
    <source>
        <dbReference type="Proteomes" id="UP001454086"/>
    </source>
</evidence>
<dbReference type="PANTHER" id="PTHR33221:SF15">
    <property type="entry name" value="HTH-TYPE TRANSCRIPTIONAL REGULATOR YWGB-RELATED"/>
    <property type="match status" value="1"/>
</dbReference>
<keyword evidence="2" id="KW-1185">Reference proteome</keyword>
<dbReference type="InterPro" id="IPR000944">
    <property type="entry name" value="Tscrpt_reg_Rrf2"/>
</dbReference>